<accession>A0AAQ4F3W3</accession>
<feature type="signal peptide" evidence="1">
    <location>
        <begin position="1"/>
        <end position="20"/>
    </location>
</feature>
<keyword evidence="3" id="KW-1185">Reference proteome</keyword>
<gene>
    <name evidence="2" type="ORF">V5799_016880</name>
</gene>
<evidence type="ECO:0000256" key="1">
    <source>
        <dbReference type="SAM" id="SignalP"/>
    </source>
</evidence>
<comment type="caution">
    <text evidence="2">The sequence shown here is derived from an EMBL/GenBank/DDBJ whole genome shotgun (WGS) entry which is preliminary data.</text>
</comment>
<dbReference type="AlphaFoldDB" id="A0AAQ4F3W3"/>
<organism evidence="2 3">
    <name type="scientific">Amblyomma americanum</name>
    <name type="common">Lone star tick</name>
    <dbReference type="NCBI Taxonomy" id="6943"/>
    <lineage>
        <taxon>Eukaryota</taxon>
        <taxon>Metazoa</taxon>
        <taxon>Ecdysozoa</taxon>
        <taxon>Arthropoda</taxon>
        <taxon>Chelicerata</taxon>
        <taxon>Arachnida</taxon>
        <taxon>Acari</taxon>
        <taxon>Parasitiformes</taxon>
        <taxon>Ixodida</taxon>
        <taxon>Ixodoidea</taxon>
        <taxon>Ixodidae</taxon>
        <taxon>Amblyomminae</taxon>
        <taxon>Amblyomma</taxon>
    </lineage>
</organism>
<protein>
    <submittedName>
        <fullName evidence="2">Uncharacterized protein</fullName>
    </submittedName>
</protein>
<dbReference type="Gene3D" id="1.10.150.440">
    <property type="match status" value="1"/>
</dbReference>
<evidence type="ECO:0000313" key="2">
    <source>
        <dbReference type="EMBL" id="KAK8781779.1"/>
    </source>
</evidence>
<feature type="chain" id="PRO_5042940563" evidence="1">
    <location>
        <begin position="21"/>
        <end position="106"/>
    </location>
</feature>
<sequence>MKTSAIILVLALVAFLDCVAHESETCKLDDNRLQEVLTCVTGMTQARTQTKLDALVKEMNCKDFVCGVKKVCAEHNGDLEKGSKGSLTSEELELLRATFKTCLESF</sequence>
<name>A0AAQ4F3W3_AMBAM</name>
<proteinExistence type="predicted"/>
<dbReference type="Proteomes" id="UP001321473">
    <property type="component" value="Unassembled WGS sequence"/>
</dbReference>
<dbReference type="EMBL" id="JARKHS020007351">
    <property type="protein sequence ID" value="KAK8781779.1"/>
    <property type="molecule type" value="Genomic_DNA"/>
</dbReference>
<evidence type="ECO:0000313" key="3">
    <source>
        <dbReference type="Proteomes" id="UP001321473"/>
    </source>
</evidence>
<keyword evidence="1" id="KW-0732">Signal</keyword>
<reference evidence="2 3" key="1">
    <citation type="journal article" date="2023" name="Arcadia Sci">
        <title>De novo assembly of a long-read Amblyomma americanum tick genome.</title>
        <authorList>
            <person name="Chou S."/>
            <person name="Poskanzer K.E."/>
            <person name="Rollins M."/>
            <person name="Thuy-Boun P.S."/>
        </authorList>
    </citation>
    <scope>NUCLEOTIDE SEQUENCE [LARGE SCALE GENOMIC DNA]</scope>
    <source>
        <strain evidence="2">F_SG_1</strain>
        <tissue evidence="2">Salivary glands</tissue>
    </source>
</reference>